<evidence type="ECO:0000256" key="1">
    <source>
        <dbReference type="SAM" id="SignalP"/>
    </source>
</evidence>
<dbReference type="PROSITE" id="PS51257">
    <property type="entry name" value="PROKAR_LIPOPROTEIN"/>
    <property type="match status" value="1"/>
</dbReference>
<dbReference type="EMBL" id="CP119528">
    <property type="protein sequence ID" value="WER42303.1"/>
    <property type="molecule type" value="Genomic_DNA"/>
</dbReference>
<dbReference type="AlphaFoldDB" id="A0ABD7IWH3"/>
<reference evidence="4 7" key="3">
    <citation type="submission" date="2023-03" db="EMBL/GenBank/DDBJ databases">
        <title>Complete genome sequence of an Enterococcus faecalis urinary isolate.</title>
        <authorList>
            <person name="Brauer A.L."/>
            <person name="Armbruster C.E."/>
        </authorList>
    </citation>
    <scope>NUCLEOTIDE SEQUENCE [LARGE SCALE GENOMIC DNA]</scope>
    <source>
        <strain evidence="4 7">3143</strain>
    </source>
</reference>
<dbReference type="RefSeq" id="WP_010706860.1">
    <property type="nucleotide sequence ID" value="NZ_AP026721.1"/>
</dbReference>
<organism evidence="2 5">
    <name type="scientific">Enterococcus faecalis</name>
    <name type="common">Streptococcus faecalis</name>
    <dbReference type="NCBI Taxonomy" id="1351"/>
    <lineage>
        <taxon>Bacteria</taxon>
        <taxon>Bacillati</taxon>
        <taxon>Bacillota</taxon>
        <taxon>Bacilli</taxon>
        <taxon>Lactobacillales</taxon>
        <taxon>Enterococcaceae</taxon>
        <taxon>Enterococcus</taxon>
    </lineage>
</organism>
<evidence type="ECO:0000313" key="2">
    <source>
        <dbReference type="EMBL" id="ROX31419.1"/>
    </source>
</evidence>
<sequence>MKKMYLISLLTIVSFNFILSGCTDNSISIENNSAKIDGKEITISNVEKNGETLNVKFKIDYKETPSGFNKEFKLGEGKHYFADSEEEIVKSYNTSTNDAEIKIHSSKENIEKSNSIVIVDDQLNIIHTFKFK</sequence>
<name>A0ABD7IWH3_ENTFL</name>
<reference evidence="3 6" key="2">
    <citation type="submission" date="2023-02" db="EMBL/GenBank/DDBJ databases">
        <title>Results of the 2020 Genomic Proficiency Test for the network of European Union Reference Laboratory for Antimicrobial Resistance assessing whole genome sequencing capacities.</title>
        <authorList>
            <person name="Hoffmann M."/>
            <person name="Luo Y."/>
            <person name="Sorensen L.H."/>
            <person name="Pedersen S.K."/>
            <person name="Hendriksen R.S."/>
        </authorList>
    </citation>
    <scope>NUCLEOTIDE SEQUENCE [LARGE SCALE GENOMIC DNA]</scope>
    <source>
        <strain evidence="3 6">GENOMIC22-006</strain>
    </source>
</reference>
<keyword evidence="1" id="KW-0732">Signal</keyword>
<dbReference type="EMBL" id="CP119159">
    <property type="protein sequence ID" value="WEH23122.1"/>
    <property type="molecule type" value="Genomic_DNA"/>
</dbReference>
<evidence type="ECO:0008006" key="8">
    <source>
        <dbReference type="Google" id="ProtNLM"/>
    </source>
</evidence>
<accession>A0ABD7IWH3</accession>
<dbReference type="Proteomes" id="UP001222182">
    <property type="component" value="Chromosome"/>
</dbReference>
<gene>
    <name evidence="2" type="ORF">EGW16_12455</name>
    <name evidence="4" type="ORF">P0083_13370</name>
    <name evidence="3" type="ORF">P0D81_03605</name>
</gene>
<feature type="signal peptide" evidence="1">
    <location>
        <begin position="1"/>
        <end position="20"/>
    </location>
</feature>
<evidence type="ECO:0000313" key="7">
    <source>
        <dbReference type="Proteomes" id="UP001222182"/>
    </source>
</evidence>
<evidence type="ECO:0000313" key="3">
    <source>
        <dbReference type="EMBL" id="WEH23122.1"/>
    </source>
</evidence>
<evidence type="ECO:0000313" key="5">
    <source>
        <dbReference type="Proteomes" id="UP000281488"/>
    </source>
</evidence>
<dbReference type="Proteomes" id="UP000281488">
    <property type="component" value="Unassembled WGS sequence"/>
</dbReference>
<protein>
    <recommendedName>
        <fullName evidence="8">Lipoprotein</fullName>
    </recommendedName>
</protein>
<feature type="chain" id="PRO_5044727884" description="Lipoprotein" evidence="1">
    <location>
        <begin position="21"/>
        <end position="132"/>
    </location>
</feature>
<dbReference type="EMBL" id="RKMZ01000007">
    <property type="protein sequence ID" value="ROX31419.1"/>
    <property type="molecule type" value="Genomic_DNA"/>
</dbReference>
<evidence type="ECO:0000313" key="4">
    <source>
        <dbReference type="EMBL" id="WER42303.1"/>
    </source>
</evidence>
<proteinExistence type="predicted"/>
<reference evidence="2 5" key="1">
    <citation type="submission" date="2018-10" db="EMBL/GenBank/DDBJ databases">
        <title>Genotypes and phenotypes of Enterococci isolated from broiler chickens.</title>
        <authorList>
            <person name="Muhammad A.R."/>
            <person name="Diarra M.S."/>
        </authorList>
    </citation>
    <scope>NUCLEOTIDE SEQUENCE [LARGE SCALE GENOMIC DNA]</scope>
    <source>
        <strain evidence="2 5">LIT2 A36'</strain>
    </source>
</reference>
<evidence type="ECO:0000313" key="6">
    <source>
        <dbReference type="Proteomes" id="UP001221642"/>
    </source>
</evidence>
<dbReference type="Proteomes" id="UP001221642">
    <property type="component" value="Chromosome"/>
</dbReference>